<dbReference type="AlphaFoldDB" id="A0A8X7BR54"/>
<protein>
    <submittedName>
        <fullName evidence="1">Uncharacterized protein</fullName>
    </submittedName>
</protein>
<comment type="caution">
    <text evidence="1">The sequence shown here is derived from an EMBL/GenBank/DDBJ whole genome shotgun (WGS) entry which is preliminary data.</text>
</comment>
<dbReference type="Proteomes" id="UP000886998">
    <property type="component" value="Unassembled WGS sequence"/>
</dbReference>
<name>A0A8X7BR54_9ARAC</name>
<proteinExistence type="predicted"/>
<evidence type="ECO:0000313" key="2">
    <source>
        <dbReference type="Proteomes" id="UP000886998"/>
    </source>
</evidence>
<organism evidence="1 2">
    <name type="scientific">Trichonephila inaurata madagascariensis</name>
    <dbReference type="NCBI Taxonomy" id="2747483"/>
    <lineage>
        <taxon>Eukaryota</taxon>
        <taxon>Metazoa</taxon>
        <taxon>Ecdysozoa</taxon>
        <taxon>Arthropoda</taxon>
        <taxon>Chelicerata</taxon>
        <taxon>Arachnida</taxon>
        <taxon>Araneae</taxon>
        <taxon>Araneomorphae</taxon>
        <taxon>Entelegynae</taxon>
        <taxon>Araneoidea</taxon>
        <taxon>Nephilidae</taxon>
        <taxon>Trichonephila</taxon>
        <taxon>Trichonephila inaurata</taxon>
    </lineage>
</organism>
<evidence type="ECO:0000313" key="1">
    <source>
        <dbReference type="EMBL" id="GFY39169.1"/>
    </source>
</evidence>
<reference evidence="1" key="1">
    <citation type="submission" date="2020-08" db="EMBL/GenBank/DDBJ databases">
        <title>Multicomponent nature underlies the extraordinary mechanical properties of spider dragline silk.</title>
        <authorList>
            <person name="Kono N."/>
            <person name="Nakamura H."/>
            <person name="Mori M."/>
            <person name="Yoshida Y."/>
            <person name="Ohtoshi R."/>
            <person name="Malay A.D."/>
            <person name="Moran D.A.P."/>
            <person name="Tomita M."/>
            <person name="Numata K."/>
            <person name="Arakawa K."/>
        </authorList>
    </citation>
    <scope>NUCLEOTIDE SEQUENCE</scope>
</reference>
<gene>
    <name evidence="1" type="ORF">TNIN_498991</name>
</gene>
<keyword evidence="2" id="KW-1185">Reference proteome</keyword>
<sequence length="142" mass="15976">MPPGKRSSWKRRAAGWGSVFNPSFLPADYLFRLDDNTACLSLSLHFCGDWLTPRKVKINDGRLSLFVAAQFMWKPTQRHLLFSSDDPGVRKITRVDFYLARCLGEKSVVILLDSVGGSRSLGENGVTIRMCPRSSFSGLHQR</sequence>
<accession>A0A8X7BR54</accession>
<dbReference type="EMBL" id="BMAV01001244">
    <property type="protein sequence ID" value="GFY39169.1"/>
    <property type="molecule type" value="Genomic_DNA"/>
</dbReference>